<evidence type="ECO:0000313" key="5">
    <source>
        <dbReference type="EMBL" id="CEH19391.1"/>
    </source>
</evidence>
<dbReference type="STRING" id="401625.A0A0P1BTM4"/>
<reference evidence="5 6" key="1">
    <citation type="submission" date="2014-09" db="EMBL/GenBank/DDBJ databases">
        <authorList>
            <person name="Magalhaes I.L.F."/>
            <person name="Oliveira U."/>
            <person name="Santos F.R."/>
            <person name="Vidigal T.H.D.A."/>
            <person name="Brescovit A.D."/>
            <person name="Santos A.J."/>
        </authorList>
    </citation>
    <scope>NUCLEOTIDE SEQUENCE [LARGE SCALE GENOMIC DNA]</scope>
</reference>
<dbReference type="PANTHER" id="PTHR13596:SF0">
    <property type="entry name" value="SI:CH211-39K3.2-RELATED"/>
    <property type="match status" value="1"/>
</dbReference>
<dbReference type="Proteomes" id="UP000054845">
    <property type="component" value="Unassembled WGS sequence"/>
</dbReference>
<keyword evidence="2" id="KW-0175">Coiled coil</keyword>
<feature type="region of interest" description="Disordered" evidence="3">
    <location>
        <begin position="1"/>
        <end position="34"/>
    </location>
</feature>
<name>A0A0P1BTM4_9BASI</name>
<feature type="domain" description="Small EDRK-rich factor-like N-terminal" evidence="4">
    <location>
        <begin position="1"/>
        <end position="36"/>
    </location>
</feature>
<dbReference type="PANTHER" id="PTHR13596">
    <property type="entry name" value="SMALL EDRK-RICH FACTOR 1"/>
    <property type="match status" value="1"/>
</dbReference>
<evidence type="ECO:0000259" key="4">
    <source>
        <dbReference type="Pfam" id="PF04419"/>
    </source>
</evidence>
<dbReference type="AlphaFoldDB" id="A0A0P1BTM4"/>
<proteinExistence type="inferred from homology"/>
<evidence type="ECO:0000256" key="1">
    <source>
        <dbReference type="ARBA" id="ARBA00007309"/>
    </source>
</evidence>
<feature type="coiled-coil region" evidence="2">
    <location>
        <begin position="44"/>
        <end position="73"/>
    </location>
</feature>
<dbReference type="InterPro" id="IPR007513">
    <property type="entry name" value="SERF-like_N"/>
</dbReference>
<organism evidence="5 6">
    <name type="scientific">Ceraceosorus bombacis</name>
    <dbReference type="NCBI Taxonomy" id="401625"/>
    <lineage>
        <taxon>Eukaryota</taxon>
        <taxon>Fungi</taxon>
        <taxon>Dikarya</taxon>
        <taxon>Basidiomycota</taxon>
        <taxon>Ustilaginomycotina</taxon>
        <taxon>Exobasidiomycetes</taxon>
        <taxon>Ceraceosorales</taxon>
        <taxon>Ceraceosoraceae</taxon>
        <taxon>Ceraceosorus</taxon>
    </lineage>
</organism>
<feature type="compositionally biased region" description="Basic and acidic residues" evidence="3">
    <location>
        <begin position="1"/>
        <end position="28"/>
    </location>
</feature>
<evidence type="ECO:0000256" key="2">
    <source>
        <dbReference type="SAM" id="Coils"/>
    </source>
</evidence>
<dbReference type="Pfam" id="PF04419">
    <property type="entry name" value="SERF-like_N"/>
    <property type="match status" value="1"/>
</dbReference>
<dbReference type="EMBL" id="CCYA01000389">
    <property type="protein sequence ID" value="CEH19391.1"/>
    <property type="molecule type" value="Genomic_DNA"/>
</dbReference>
<evidence type="ECO:0000256" key="3">
    <source>
        <dbReference type="SAM" id="MobiDB-lite"/>
    </source>
</evidence>
<accession>A0A0P1BTM4</accession>
<sequence length="74" mass="8028">MTRGNQRDLARAKNAKKQEAAGKGKKDTGGLTLAQQRQRDLEIVHAKQAAFEKAKAEKEAAELEAKRAAAAAKR</sequence>
<protein>
    <submittedName>
        <fullName evidence="5">Small EDRK-rich protein H4F5</fullName>
    </submittedName>
</protein>
<dbReference type="InterPro" id="IPR040211">
    <property type="entry name" value="SERF1/2-like"/>
</dbReference>
<evidence type="ECO:0000313" key="6">
    <source>
        <dbReference type="Proteomes" id="UP000054845"/>
    </source>
</evidence>
<keyword evidence="6" id="KW-1185">Reference proteome</keyword>
<comment type="similarity">
    <text evidence="1">Belongs to the SERF family.</text>
</comment>